<feature type="transmembrane region" description="Helical" evidence="2">
    <location>
        <begin position="21"/>
        <end position="40"/>
    </location>
</feature>
<dbReference type="SUPFAM" id="SSF103481">
    <property type="entry name" value="Multidrug resistance efflux transporter EmrE"/>
    <property type="match status" value="2"/>
</dbReference>
<dbReference type="Pfam" id="PF00892">
    <property type="entry name" value="EamA"/>
    <property type="match status" value="1"/>
</dbReference>
<feature type="transmembrane region" description="Helical" evidence="2">
    <location>
        <begin position="101"/>
        <end position="124"/>
    </location>
</feature>
<dbReference type="EMBL" id="JACATZ010000003">
    <property type="protein sequence ID" value="NWJ48471.1"/>
    <property type="molecule type" value="Genomic_DNA"/>
</dbReference>
<dbReference type="Proteomes" id="UP001431572">
    <property type="component" value="Chromosome 2"/>
</dbReference>
<name>A0A8T7M8V3_9CHLR</name>
<feature type="transmembrane region" description="Helical" evidence="2">
    <location>
        <begin position="264"/>
        <end position="283"/>
    </location>
</feature>
<accession>A0A8T7M8V3</accession>
<feature type="transmembrane region" description="Helical" evidence="2">
    <location>
        <begin position="157"/>
        <end position="176"/>
    </location>
</feature>
<evidence type="ECO:0000313" key="6">
    <source>
        <dbReference type="Proteomes" id="UP000521676"/>
    </source>
</evidence>
<feature type="transmembrane region" description="Helical" evidence="2">
    <location>
        <begin position="130"/>
        <end position="150"/>
    </location>
</feature>
<dbReference type="EMBL" id="CP128400">
    <property type="protein sequence ID" value="WJW68404.1"/>
    <property type="molecule type" value="Genomic_DNA"/>
</dbReference>
<dbReference type="RefSeq" id="WP_341470308.1">
    <property type="nucleotide sequence ID" value="NZ_CP128400.1"/>
</dbReference>
<feature type="domain" description="EamA" evidence="3">
    <location>
        <begin position="190"/>
        <end position="337"/>
    </location>
</feature>
<comment type="similarity">
    <text evidence="1">Belongs to the EamA transporter family.</text>
</comment>
<evidence type="ECO:0000256" key="2">
    <source>
        <dbReference type="SAM" id="Phobius"/>
    </source>
</evidence>
<feature type="transmembrane region" description="Helical" evidence="2">
    <location>
        <begin position="52"/>
        <end position="75"/>
    </location>
</feature>
<evidence type="ECO:0000256" key="1">
    <source>
        <dbReference type="ARBA" id="ARBA00007362"/>
    </source>
</evidence>
<proteinExistence type="inferred from homology"/>
<feature type="transmembrane region" description="Helical" evidence="2">
    <location>
        <begin position="295"/>
        <end position="314"/>
    </location>
</feature>
<dbReference type="InterPro" id="IPR000620">
    <property type="entry name" value="EamA_dom"/>
</dbReference>
<organism evidence="4 6">
    <name type="scientific">Candidatus Chlorohelix allophototropha</name>
    <dbReference type="NCBI Taxonomy" id="3003348"/>
    <lineage>
        <taxon>Bacteria</taxon>
        <taxon>Bacillati</taxon>
        <taxon>Chloroflexota</taxon>
        <taxon>Chloroflexia</taxon>
        <taxon>Candidatus Chloroheliales</taxon>
        <taxon>Candidatus Chloroheliaceae</taxon>
        <taxon>Candidatus Chlorohelix</taxon>
    </lineage>
</organism>
<keyword evidence="2" id="KW-0812">Transmembrane</keyword>
<reference evidence="4 6" key="1">
    <citation type="submission" date="2020-06" db="EMBL/GenBank/DDBJ databases">
        <title>Anoxygenic phototrophic Chloroflexota member uses a Type I reaction center.</title>
        <authorList>
            <person name="Tsuji J.M."/>
            <person name="Shaw N.A."/>
            <person name="Nagashima S."/>
            <person name="Venkiteswaran J."/>
            <person name="Schiff S.L."/>
            <person name="Hanada S."/>
            <person name="Tank M."/>
            <person name="Neufeld J.D."/>
        </authorList>
    </citation>
    <scope>NUCLEOTIDE SEQUENCE [LARGE SCALE GENOMIC DNA]</scope>
    <source>
        <strain evidence="4">L227-S17</strain>
    </source>
</reference>
<evidence type="ECO:0000313" key="4">
    <source>
        <dbReference type="EMBL" id="NWJ48471.1"/>
    </source>
</evidence>
<reference evidence="5" key="2">
    <citation type="journal article" date="2024" name="Nature">
        <title>Anoxygenic phototroph of the Chloroflexota uses a type I reaction centre.</title>
        <authorList>
            <person name="Tsuji J.M."/>
            <person name="Shaw N.A."/>
            <person name="Nagashima S."/>
            <person name="Venkiteswaran J.J."/>
            <person name="Schiff S.L."/>
            <person name="Watanabe T."/>
            <person name="Fukui M."/>
            <person name="Hanada S."/>
            <person name="Tank M."/>
            <person name="Neufeld J.D."/>
        </authorList>
    </citation>
    <scope>NUCLEOTIDE SEQUENCE</scope>
    <source>
        <strain evidence="5">L227-S17</strain>
    </source>
</reference>
<dbReference type="Proteomes" id="UP000521676">
    <property type="component" value="Unassembled WGS sequence"/>
</dbReference>
<dbReference type="AlphaFoldDB" id="A0A8T7M8V3"/>
<keyword evidence="2" id="KW-1133">Transmembrane helix</keyword>
<evidence type="ECO:0000259" key="3">
    <source>
        <dbReference type="Pfam" id="PF00892"/>
    </source>
</evidence>
<evidence type="ECO:0000313" key="5">
    <source>
        <dbReference type="EMBL" id="WJW68404.1"/>
    </source>
</evidence>
<keyword evidence="2" id="KW-0472">Membrane</keyword>
<protein>
    <submittedName>
        <fullName evidence="4">DMT family transporter</fullName>
    </submittedName>
</protein>
<dbReference type="InterPro" id="IPR037185">
    <property type="entry name" value="EmrE-like"/>
</dbReference>
<dbReference type="GO" id="GO:0016020">
    <property type="term" value="C:membrane"/>
    <property type="evidence" value="ECO:0007669"/>
    <property type="project" value="InterPro"/>
</dbReference>
<sequence>MESKNVKQPSTVNLFTRLEQVPGQVWMTLAMLSFAAGNVYDQAATQNINRPGALAAATIQAIPIVIYALSIYLIVVRRRRSSAAHVETTEIKRYRGQGRRLFMLAGVFTQIGTAAFFQALIVSGFQGLNITLPFVQTWELLAIIMGVLFLKEKATRYIYAGMIIMVIGLAGVAIATHSQENPFLSPDWWWAIPFGLSAAFCWASAAILARAGMNRGVSAFGGLSLQYFAGAIGAFLLMCVLGDGKFQLLTFNEIGQQFNLSEQVWLYLLGGAIINGILATGFLTFALRVAPAYKVLPINAVYPALAVLLGWLVLGDRNRPDLWAFLSLLVVAAGLIFTQVGPIILPARSRPGIARK</sequence>
<keyword evidence="7" id="KW-1185">Reference proteome</keyword>
<feature type="transmembrane region" description="Helical" evidence="2">
    <location>
        <begin position="220"/>
        <end position="244"/>
    </location>
</feature>
<evidence type="ECO:0000313" key="7">
    <source>
        <dbReference type="Proteomes" id="UP001431572"/>
    </source>
</evidence>
<gene>
    <name evidence="4" type="ORF">HXX08_21655</name>
    <name evidence="5" type="ORF">OZ401_004015</name>
</gene>
<feature type="transmembrane region" description="Helical" evidence="2">
    <location>
        <begin position="326"/>
        <end position="347"/>
    </location>
</feature>
<feature type="transmembrane region" description="Helical" evidence="2">
    <location>
        <begin position="188"/>
        <end position="208"/>
    </location>
</feature>